<dbReference type="FunCoup" id="D8LTF6">
    <property type="interactions" value="17"/>
</dbReference>
<dbReference type="eggNOG" id="KOG2848">
    <property type="taxonomic scope" value="Eukaryota"/>
</dbReference>
<dbReference type="PANTHER" id="PTHR10434">
    <property type="entry name" value="1-ACYL-SN-GLYCEROL-3-PHOSPHATE ACYLTRANSFERASE"/>
    <property type="match status" value="1"/>
</dbReference>
<evidence type="ECO:0000256" key="7">
    <source>
        <dbReference type="SAM" id="Phobius"/>
    </source>
</evidence>
<evidence type="ECO:0000256" key="2">
    <source>
        <dbReference type="ARBA" id="ARBA00022516"/>
    </source>
</evidence>
<keyword evidence="5 9" id="KW-0012">Acyltransferase</keyword>
<keyword evidence="7" id="KW-0812">Transmembrane</keyword>
<dbReference type="Pfam" id="PF01553">
    <property type="entry name" value="Acyltransferase"/>
    <property type="match status" value="1"/>
</dbReference>
<evidence type="ECO:0000256" key="6">
    <source>
        <dbReference type="SAM" id="MobiDB-lite"/>
    </source>
</evidence>
<dbReference type="GO" id="GO:0003841">
    <property type="term" value="F:1-acylglycerol-3-phosphate O-acyltransferase activity"/>
    <property type="evidence" value="ECO:0007669"/>
    <property type="project" value="TreeGrafter"/>
</dbReference>
<dbReference type="AlphaFoldDB" id="D8LTF6"/>
<keyword evidence="3" id="KW-0808">Transferase</keyword>
<keyword evidence="7" id="KW-0472">Membrane</keyword>
<organism evidence="9 10">
    <name type="scientific">Ectocarpus siliculosus</name>
    <name type="common">Brown alga</name>
    <name type="synonym">Conferva siliculosa</name>
    <dbReference type="NCBI Taxonomy" id="2880"/>
    <lineage>
        <taxon>Eukaryota</taxon>
        <taxon>Sar</taxon>
        <taxon>Stramenopiles</taxon>
        <taxon>Ochrophyta</taxon>
        <taxon>PX clade</taxon>
        <taxon>Phaeophyceae</taxon>
        <taxon>Ectocarpales</taxon>
        <taxon>Ectocarpaceae</taxon>
        <taxon>Ectocarpus</taxon>
    </lineage>
</organism>
<dbReference type="CDD" id="cd07989">
    <property type="entry name" value="LPLAT_AGPAT-like"/>
    <property type="match status" value="1"/>
</dbReference>
<evidence type="ECO:0000259" key="8">
    <source>
        <dbReference type="SMART" id="SM00563"/>
    </source>
</evidence>
<gene>
    <name evidence="9" type="ORF">Esi_0082_0107</name>
</gene>
<keyword evidence="4" id="KW-0443">Lipid metabolism</keyword>
<dbReference type="SMART" id="SM00563">
    <property type="entry name" value="PlsC"/>
    <property type="match status" value="1"/>
</dbReference>
<name>D8LTF6_ECTSI</name>
<sequence>MTHSLGLGSTAVGAGETLPTATAQHGSPSARTFDRSNLGFHLKIGSKVINMYGLLFATQAWFTALLMFPLCFVSALVAPIFDWRRMRPPTAIAVMWGRLALWNMGVRPEVEGAELLPPRGEAVVFVANHGSYLDIPVTNYLPRMCKYLMKAELLWLPIVGWKAVLARDIFVHRGTSTTFRQLLRSTTRTLKAGNSIMTFPEGTRSRDGRLGKFKRGPFTMAQQAGVRVVPVTITGVTEAMPPFAMAPLRKPRNVRLVVHPAISTEGKPVKDLIAEARKAVSDGLEDWQKPRPKVDASGSGDASPSTPPSPSPPPSP</sequence>
<feature type="compositionally biased region" description="Basic and acidic residues" evidence="6">
    <location>
        <begin position="280"/>
        <end position="294"/>
    </location>
</feature>
<feature type="transmembrane region" description="Helical" evidence="7">
    <location>
        <begin position="60"/>
        <end position="81"/>
    </location>
</feature>
<proteinExistence type="predicted"/>
<evidence type="ECO:0000256" key="3">
    <source>
        <dbReference type="ARBA" id="ARBA00022679"/>
    </source>
</evidence>
<feature type="domain" description="Phospholipid/glycerol acyltransferase" evidence="8">
    <location>
        <begin position="123"/>
        <end position="236"/>
    </location>
</feature>
<protein>
    <submittedName>
        <fullName evidence="9">1-acyl-sn-glycerol-3-phosphate acyltransferase</fullName>
    </submittedName>
</protein>
<keyword evidence="10" id="KW-1185">Reference proteome</keyword>
<dbReference type="GO" id="GO:0006654">
    <property type="term" value="P:phosphatidic acid biosynthetic process"/>
    <property type="evidence" value="ECO:0007669"/>
    <property type="project" value="TreeGrafter"/>
</dbReference>
<keyword evidence="2" id="KW-0444">Lipid biosynthesis</keyword>
<dbReference type="SUPFAM" id="SSF69593">
    <property type="entry name" value="Glycerol-3-phosphate (1)-acyltransferase"/>
    <property type="match status" value="1"/>
</dbReference>
<dbReference type="STRING" id="2880.D8LTF6"/>
<comment type="pathway">
    <text evidence="1">Lipid metabolism.</text>
</comment>
<feature type="region of interest" description="Disordered" evidence="6">
    <location>
        <begin position="280"/>
        <end position="316"/>
    </location>
</feature>
<keyword evidence="7" id="KW-1133">Transmembrane helix</keyword>
<dbReference type="OMA" id="FWASAST"/>
<dbReference type="InterPro" id="IPR002123">
    <property type="entry name" value="Plipid/glycerol_acylTrfase"/>
</dbReference>
<feature type="compositionally biased region" description="Pro residues" evidence="6">
    <location>
        <begin position="305"/>
        <end position="316"/>
    </location>
</feature>
<evidence type="ECO:0000313" key="9">
    <source>
        <dbReference type="EMBL" id="CBN78066.1"/>
    </source>
</evidence>
<dbReference type="Proteomes" id="UP000002630">
    <property type="component" value="Linkage Group LG15"/>
</dbReference>
<dbReference type="PANTHER" id="PTHR10434:SF64">
    <property type="entry name" value="1-ACYL-SN-GLYCEROL-3-PHOSPHATE ACYLTRANSFERASE-RELATED"/>
    <property type="match status" value="1"/>
</dbReference>
<dbReference type="OrthoDB" id="417078at2759"/>
<dbReference type="EMBL" id="FN649056">
    <property type="protein sequence ID" value="CBN78066.1"/>
    <property type="molecule type" value="Genomic_DNA"/>
</dbReference>
<evidence type="ECO:0000256" key="5">
    <source>
        <dbReference type="ARBA" id="ARBA00023315"/>
    </source>
</evidence>
<evidence type="ECO:0000256" key="4">
    <source>
        <dbReference type="ARBA" id="ARBA00023098"/>
    </source>
</evidence>
<reference evidence="9 10" key="1">
    <citation type="journal article" date="2010" name="Nature">
        <title>The Ectocarpus genome and the independent evolution of multicellularity in brown algae.</title>
        <authorList>
            <person name="Cock J.M."/>
            <person name="Sterck L."/>
            <person name="Rouze P."/>
            <person name="Scornet D."/>
            <person name="Allen A.E."/>
            <person name="Amoutzias G."/>
            <person name="Anthouard V."/>
            <person name="Artiguenave F."/>
            <person name="Aury J.M."/>
            <person name="Badger J.H."/>
            <person name="Beszteri B."/>
            <person name="Billiau K."/>
            <person name="Bonnet E."/>
            <person name="Bothwell J.H."/>
            <person name="Bowler C."/>
            <person name="Boyen C."/>
            <person name="Brownlee C."/>
            <person name="Carrano C.J."/>
            <person name="Charrier B."/>
            <person name="Cho G.Y."/>
            <person name="Coelho S.M."/>
            <person name="Collen J."/>
            <person name="Corre E."/>
            <person name="Da Silva C."/>
            <person name="Delage L."/>
            <person name="Delaroque N."/>
            <person name="Dittami S.M."/>
            <person name="Doulbeau S."/>
            <person name="Elias M."/>
            <person name="Farnham G."/>
            <person name="Gachon C.M."/>
            <person name="Gschloessl B."/>
            <person name="Heesch S."/>
            <person name="Jabbari K."/>
            <person name="Jubin C."/>
            <person name="Kawai H."/>
            <person name="Kimura K."/>
            <person name="Kloareg B."/>
            <person name="Kupper F.C."/>
            <person name="Lang D."/>
            <person name="Le Bail A."/>
            <person name="Leblanc C."/>
            <person name="Lerouge P."/>
            <person name="Lohr M."/>
            <person name="Lopez P.J."/>
            <person name="Martens C."/>
            <person name="Maumus F."/>
            <person name="Michel G."/>
            <person name="Miranda-Saavedra D."/>
            <person name="Morales J."/>
            <person name="Moreau H."/>
            <person name="Motomura T."/>
            <person name="Nagasato C."/>
            <person name="Napoli C.A."/>
            <person name="Nelson D.R."/>
            <person name="Nyvall-Collen P."/>
            <person name="Peters A.F."/>
            <person name="Pommier C."/>
            <person name="Potin P."/>
            <person name="Poulain J."/>
            <person name="Quesneville H."/>
            <person name="Read B."/>
            <person name="Rensing S.A."/>
            <person name="Ritter A."/>
            <person name="Rousvoal S."/>
            <person name="Samanta M."/>
            <person name="Samson G."/>
            <person name="Schroeder D.C."/>
            <person name="Segurens B."/>
            <person name="Strittmatter M."/>
            <person name="Tonon T."/>
            <person name="Tregear J.W."/>
            <person name="Valentin K."/>
            <person name="von Dassow P."/>
            <person name="Yamagishi T."/>
            <person name="Van de Peer Y."/>
            <person name="Wincker P."/>
        </authorList>
    </citation>
    <scope>NUCLEOTIDE SEQUENCE [LARGE SCALE GENOMIC DNA]</scope>
    <source>
        <strain evidence="10">Ec32 / CCAP1310/4</strain>
    </source>
</reference>
<evidence type="ECO:0000256" key="1">
    <source>
        <dbReference type="ARBA" id="ARBA00005189"/>
    </source>
</evidence>
<evidence type="ECO:0000313" key="10">
    <source>
        <dbReference type="Proteomes" id="UP000002630"/>
    </source>
</evidence>
<accession>D8LTF6</accession>
<dbReference type="InParanoid" id="D8LTF6"/>
<dbReference type="EMBL" id="FN649740">
    <property type="protein sequence ID" value="CBN78066.1"/>
    <property type="molecule type" value="Genomic_DNA"/>
</dbReference>